<gene>
    <name evidence="1" type="ORF">GCM10023147_18730</name>
</gene>
<dbReference type="EMBL" id="BAABFR010000023">
    <property type="protein sequence ID" value="GAA4390625.1"/>
    <property type="molecule type" value="Genomic_DNA"/>
</dbReference>
<reference evidence="2" key="1">
    <citation type="journal article" date="2019" name="Int. J. Syst. Evol. Microbiol.">
        <title>The Global Catalogue of Microorganisms (GCM) 10K type strain sequencing project: providing services to taxonomists for standard genome sequencing and annotation.</title>
        <authorList>
            <consortium name="The Broad Institute Genomics Platform"/>
            <consortium name="The Broad Institute Genome Sequencing Center for Infectious Disease"/>
            <person name="Wu L."/>
            <person name="Ma J."/>
        </authorList>
    </citation>
    <scope>NUCLEOTIDE SEQUENCE [LARGE SCALE GENOMIC DNA]</scope>
    <source>
        <strain evidence="2">JCM 17688</strain>
    </source>
</reference>
<protein>
    <submittedName>
        <fullName evidence="1">Uncharacterized protein</fullName>
    </submittedName>
</protein>
<proteinExistence type="predicted"/>
<accession>A0ABP8JGZ3</accession>
<evidence type="ECO:0000313" key="2">
    <source>
        <dbReference type="Proteomes" id="UP001500635"/>
    </source>
</evidence>
<comment type="caution">
    <text evidence="1">The sequence shown here is derived from an EMBL/GenBank/DDBJ whole genome shotgun (WGS) entry which is preliminary data.</text>
</comment>
<organism evidence="1 2">
    <name type="scientific">Tsukamurella soli</name>
    <dbReference type="NCBI Taxonomy" id="644556"/>
    <lineage>
        <taxon>Bacteria</taxon>
        <taxon>Bacillati</taxon>
        <taxon>Actinomycetota</taxon>
        <taxon>Actinomycetes</taxon>
        <taxon>Mycobacteriales</taxon>
        <taxon>Tsukamurellaceae</taxon>
        <taxon>Tsukamurella</taxon>
    </lineage>
</organism>
<evidence type="ECO:0000313" key="1">
    <source>
        <dbReference type="EMBL" id="GAA4390625.1"/>
    </source>
</evidence>
<name>A0ABP8JGZ3_9ACTN</name>
<dbReference type="Proteomes" id="UP001500635">
    <property type="component" value="Unassembled WGS sequence"/>
</dbReference>
<keyword evidence="2" id="KW-1185">Reference proteome</keyword>
<sequence length="119" mass="12028">MAAGGAFGAVQLDHEFLVVFEVAGQAGAVAAGALDRSHSQWCVPVGELDQLLVAVGGGRDGDLVGGGAGPGVHHRRSVGVDMRVDPMTMSTTSVRLVMRSSIAPVGRRVPVRIGGSAGL</sequence>